<dbReference type="EMBL" id="MT316511">
    <property type="protein sequence ID" value="QNC71445.1"/>
    <property type="molecule type" value="Genomic_DNA"/>
</dbReference>
<dbReference type="PANTHER" id="PTHR34811:SF1">
    <property type="entry name" value="MATURASE K"/>
    <property type="match status" value="1"/>
</dbReference>
<proteinExistence type="inferred from homology"/>
<accession>A0A7G6KSR3</accession>
<evidence type="ECO:0000256" key="5">
    <source>
        <dbReference type="ARBA" id="ARBA00022884"/>
    </source>
</evidence>
<comment type="function">
    <text evidence="6 7">Usually encoded in the trnK tRNA gene intron. Probably assists in splicing its own and other chloroplast group II introns.</text>
</comment>
<organism evidence="10">
    <name type="scientific">Astilboides tabularis</name>
    <dbReference type="NCBI Taxonomy" id="29761"/>
    <lineage>
        <taxon>Eukaryota</taxon>
        <taxon>Viridiplantae</taxon>
        <taxon>Streptophyta</taxon>
        <taxon>Embryophyta</taxon>
        <taxon>Tracheophyta</taxon>
        <taxon>Spermatophyta</taxon>
        <taxon>Magnoliopsida</taxon>
        <taxon>eudicotyledons</taxon>
        <taxon>Gunneridae</taxon>
        <taxon>Pentapetalae</taxon>
        <taxon>Saxifragales</taxon>
        <taxon>Saxifragaceae</taxon>
        <taxon>Darmereae</taxon>
        <taxon>Astilboides</taxon>
    </lineage>
</organism>
<dbReference type="GO" id="GO:0006397">
    <property type="term" value="P:mRNA processing"/>
    <property type="evidence" value="ECO:0007669"/>
    <property type="project" value="UniProtKB-KW"/>
</dbReference>
<dbReference type="InterPro" id="IPR002866">
    <property type="entry name" value="Maturase_MatK"/>
</dbReference>
<evidence type="ECO:0000256" key="2">
    <source>
        <dbReference type="ARBA" id="ARBA00022640"/>
    </source>
</evidence>
<evidence type="ECO:0000256" key="4">
    <source>
        <dbReference type="ARBA" id="ARBA00022694"/>
    </source>
</evidence>
<dbReference type="GeneID" id="60451146"/>
<keyword evidence="7 10" id="KW-0150">Chloroplast</keyword>
<feature type="domain" description="Domain X" evidence="8">
    <location>
        <begin position="361"/>
        <end position="476"/>
    </location>
</feature>
<geneLocation type="chloroplast" evidence="10"/>
<feature type="domain" description="Maturase MatK N-terminal" evidence="9">
    <location>
        <begin position="1"/>
        <end position="333"/>
    </location>
</feature>
<sequence length="506" mass="59599">MGEFQGYLELDKFRQHDFLYPLIFQEYIYALAHDHVLNRSILLDNFGYDNKSSSLIVKRLITRMCQQNHLIISANDSNQNPFLGHNKNLYSQMISEGFAVIVEIPFSLRLVSSLERKEIVKSHNLRSIHSIFPFLEDNFLHLNYALDILIPHPIHLEILVQTLRYWVKDASSLHLLRFFLYEYQNWNSLITPTPKKSISIVSKRNQRLFLFLYNSYVCEYESIFIFLCNQSSHLRSTSSGTLFERIYFYGKIKHLVEVFSNDFPTVLWLFKDPLMHYVRYQGKLILASKGTPLLLNKWNYYLVNFWQCNFYVWSQPGRIHINQLSNHSLDFLGYLSSVRLNPSVVRSQMLENSFIMDNAIKKFDIIVPIIPLIRSLAKAKFCNLVGYPISKPAWADSSDSDIIDRFVRICRNISHYHSGSSKKKSLYRIKYILRLSCARTLARKHKSTVRAFLKRLGSELLEEFLTEDEQVLSLIFPRASSTLWRLYRGRVWYLDIICINDLVNHE</sequence>
<evidence type="ECO:0000256" key="6">
    <source>
        <dbReference type="HAMAP-Rule" id="MF_01390"/>
    </source>
</evidence>
<dbReference type="PANTHER" id="PTHR34811">
    <property type="entry name" value="MATURASE K"/>
    <property type="match status" value="1"/>
</dbReference>
<dbReference type="GO" id="GO:0009507">
    <property type="term" value="C:chloroplast"/>
    <property type="evidence" value="ECO:0007669"/>
    <property type="project" value="UniProtKB-SubCell"/>
</dbReference>
<dbReference type="HAMAP" id="MF_01390">
    <property type="entry name" value="MatK"/>
    <property type="match status" value="1"/>
</dbReference>
<comment type="subcellular location">
    <subcellularLocation>
        <location evidence="6">Plastid</location>
        <location evidence="6">Chloroplast</location>
    </subcellularLocation>
</comment>
<dbReference type="GO" id="GO:0008380">
    <property type="term" value="P:RNA splicing"/>
    <property type="evidence" value="ECO:0007669"/>
    <property type="project" value="UniProtKB-UniRule"/>
</dbReference>
<dbReference type="Pfam" id="PF01348">
    <property type="entry name" value="Intron_maturas2"/>
    <property type="match status" value="1"/>
</dbReference>
<comment type="similarity">
    <text evidence="1 6">Belongs to the intron maturase 2 family. MatK subfamily.</text>
</comment>
<dbReference type="GO" id="GO:0003723">
    <property type="term" value="F:RNA binding"/>
    <property type="evidence" value="ECO:0007669"/>
    <property type="project" value="UniProtKB-KW"/>
</dbReference>
<keyword evidence="5 6" id="KW-0694">RNA-binding</keyword>
<dbReference type="Pfam" id="PF01824">
    <property type="entry name" value="MatK_N"/>
    <property type="match status" value="1"/>
</dbReference>
<dbReference type="InterPro" id="IPR024942">
    <property type="entry name" value="Maturase_MatK_N"/>
</dbReference>
<dbReference type="GO" id="GO:0008033">
    <property type="term" value="P:tRNA processing"/>
    <property type="evidence" value="ECO:0007669"/>
    <property type="project" value="UniProtKB-KW"/>
</dbReference>
<evidence type="ECO:0000259" key="8">
    <source>
        <dbReference type="Pfam" id="PF01348"/>
    </source>
</evidence>
<name>A0A7G6KSR3_9MAGN</name>
<keyword evidence="2 7" id="KW-0934">Plastid</keyword>
<dbReference type="RefSeq" id="YP_009968805.1">
    <property type="nucleotide sequence ID" value="NC_051893.1"/>
</dbReference>
<gene>
    <name evidence="6 10" type="primary">matK</name>
</gene>
<dbReference type="AlphaFoldDB" id="A0A7G6KSR3"/>
<protein>
    <recommendedName>
        <fullName evidence="6">Maturase K</fullName>
    </recommendedName>
    <alternativeName>
        <fullName evidence="6">Intron maturase</fullName>
    </alternativeName>
</protein>
<keyword evidence="3 6" id="KW-0507">mRNA processing</keyword>
<evidence type="ECO:0000256" key="1">
    <source>
        <dbReference type="ARBA" id="ARBA00006621"/>
    </source>
</evidence>
<evidence type="ECO:0000256" key="3">
    <source>
        <dbReference type="ARBA" id="ARBA00022664"/>
    </source>
</evidence>
<keyword evidence="4 6" id="KW-0819">tRNA processing</keyword>
<reference evidence="10" key="1">
    <citation type="submission" date="2020-04" db="EMBL/GenBank/DDBJ databases">
        <title>First report of complete chloroplast genome sequence of Astilboides tabularis, a monotypic species which restricted in Eastern Asaia.</title>
        <authorList>
            <person name="Ha Y.-H."/>
            <person name="Gil H.-Y."/>
            <person name="Kim D.-K."/>
            <person name="Oh S.H."/>
            <person name="Joo M."/>
            <person name="Jeong K.S."/>
        </authorList>
    </citation>
    <scope>NUCLEOTIDE SEQUENCE</scope>
</reference>
<evidence type="ECO:0000256" key="7">
    <source>
        <dbReference type="RuleBase" id="RU004226"/>
    </source>
</evidence>
<dbReference type="InterPro" id="IPR024937">
    <property type="entry name" value="Domain_X"/>
</dbReference>
<evidence type="ECO:0000259" key="9">
    <source>
        <dbReference type="Pfam" id="PF01824"/>
    </source>
</evidence>
<evidence type="ECO:0000313" key="10">
    <source>
        <dbReference type="EMBL" id="QNC71445.1"/>
    </source>
</evidence>